<evidence type="ECO:0000256" key="7">
    <source>
        <dbReference type="ARBA" id="ARBA00022723"/>
    </source>
</evidence>
<dbReference type="NCBIfam" id="TIGR01224">
    <property type="entry name" value="hutI"/>
    <property type="match status" value="1"/>
</dbReference>
<dbReference type="CTD" id="20245938"/>
<accession>V3ZFH4</accession>
<evidence type="ECO:0000256" key="5">
    <source>
        <dbReference type="ARBA" id="ARBA00012864"/>
    </source>
</evidence>
<evidence type="ECO:0000256" key="8">
    <source>
        <dbReference type="ARBA" id="ARBA00022801"/>
    </source>
</evidence>
<dbReference type="Gene3D" id="3.20.20.140">
    <property type="entry name" value="Metal-dependent hydrolases"/>
    <property type="match status" value="1"/>
</dbReference>
<dbReference type="PANTHER" id="PTHR42752">
    <property type="entry name" value="IMIDAZOLONEPROPIONASE"/>
    <property type="match status" value="1"/>
</dbReference>
<feature type="domain" description="Amidohydrolase-related" evidence="12">
    <location>
        <begin position="284"/>
        <end position="420"/>
    </location>
</feature>
<keyword evidence="14" id="KW-1185">Reference proteome</keyword>
<dbReference type="InterPro" id="IPR005920">
    <property type="entry name" value="HutI"/>
</dbReference>
<evidence type="ECO:0000256" key="4">
    <source>
        <dbReference type="ARBA" id="ARBA00008002"/>
    </source>
</evidence>
<comment type="similarity">
    <text evidence="4">Belongs to the metallo-dependent hydrolases superfamily. HutI family.</text>
</comment>
<dbReference type="Pfam" id="PF01979">
    <property type="entry name" value="Amidohydro_1"/>
    <property type="match status" value="1"/>
</dbReference>
<keyword evidence="11" id="KW-0408">Iron</keyword>
<evidence type="ECO:0000313" key="14">
    <source>
        <dbReference type="Proteomes" id="UP000030746"/>
    </source>
</evidence>
<dbReference type="GO" id="GO:0019557">
    <property type="term" value="P:L-histidine catabolic process to glutamate and formate"/>
    <property type="evidence" value="ECO:0007669"/>
    <property type="project" value="UniProtKB-UniPathway"/>
</dbReference>
<evidence type="ECO:0000256" key="2">
    <source>
        <dbReference type="ARBA" id="ARBA00001965"/>
    </source>
</evidence>
<dbReference type="SUPFAM" id="SSF51338">
    <property type="entry name" value="Composite domain of metallo-dependent hydrolases"/>
    <property type="match status" value="1"/>
</dbReference>
<dbReference type="GO" id="GO:0050480">
    <property type="term" value="F:imidazolonepropionase activity"/>
    <property type="evidence" value="ECO:0007669"/>
    <property type="project" value="UniProtKB-EC"/>
</dbReference>
<dbReference type="AlphaFoldDB" id="V3ZFH4"/>
<dbReference type="SUPFAM" id="SSF51556">
    <property type="entry name" value="Metallo-dependent hydrolases"/>
    <property type="match status" value="1"/>
</dbReference>
<name>V3ZFH4_LOTGI</name>
<organism evidence="13 14">
    <name type="scientific">Lottia gigantea</name>
    <name type="common">Giant owl limpet</name>
    <dbReference type="NCBI Taxonomy" id="225164"/>
    <lineage>
        <taxon>Eukaryota</taxon>
        <taxon>Metazoa</taxon>
        <taxon>Spiralia</taxon>
        <taxon>Lophotrochozoa</taxon>
        <taxon>Mollusca</taxon>
        <taxon>Gastropoda</taxon>
        <taxon>Patellogastropoda</taxon>
        <taxon>Lottioidea</taxon>
        <taxon>Lottiidae</taxon>
        <taxon>Lottia</taxon>
    </lineage>
</organism>
<dbReference type="GO" id="GO:0019556">
    <property type="term" value="P:L-histidine catabolic process to glutamate and formamide"/>
    <property type="evidence" value="ECO:0007669"/>
    <property type="project" value="UniProtKB-UniPathway"/>
</dbReference>
<dbReference type="FunFam" id="3.20.20.140:FF:000007">
    <property type="entry name" value="Imidazolonepropionase"/>
    <property type="match status" value="1"/>
</dbReference>
<sequence>MSKYKLLIQSASQIVQVVDNGARMLYGLDMKHIAVLESTDQGYSIIIDNDGRIHDIDLDDVINKKYKEDTFHHVINARGKSIIPGFVDAHTHPVWAGDRVHEFEMKLGGASYMDVHEAGGGINFTVEKTREADEEELYSSFEKRLKCMREAGTTLVECKSGYGLDTENEIKMLHVIERGRRNFGIDISSTYCGAHAVPKGKTAEEATKDVIDSQIPAIQKLRDQKKLHVDNIDVFCEKGVFNLDQSRNILLAGKTNSLQINFHGDELFPLHSAEMGAEIDATAISHLEEISVEGMKAMAKSKTIGVILPTTAYILRLPLPPVRSLIEHGVPVALGTDFNPNAYCCSMPLVMHLACVLMKMTLTEALVAATINSSASLGLSQDHGSIEIGKLGNLLILDTTKWQHLIYQLGCHDQVIESVIWHGDIVHRRHERQ</sequence>
<proteinExistence type="inferred from homology"/>
<dbReference type="STRING" id="225164.V3ZFH4"/>
<comment type="pathway">
    <text evidence="3">Amino-acid degradation; L-histidine degradation into L-glutamate; N-formimidoyl-L-glutamate from L-histidine: step 3/3.</text>
</comment>
<dbReference type="KEGG" id="lgi:LOTGIDRAFT_206771"/>
<dbReference type="Gene3D" id="2.30.40.10">
    <property type="entry name" value="Urease, subunit C, domain 1"/>
    <property type="match status" value="1"/>
</dbReference>
<dbReference type="InterPro" id="IPR006680">
    <property type="entry name" value="Amidohydro-rel"/>
</dbReference>
<dbReference type="EMBL" id="KB202518">
    <property type="protein sequence ID" value="ESO89893.1"/>
    <property type="molecule type" value="Genomic_DNA"/>
</dbReference>
<protein>
    <recommendedName>
        <fullName evidence="6">Probable imidazolonepropionase</fullName>
        <ecNumber evidence="5">3.5.2.7</ecNumber>
    </recommendedName>
</protein>
<keyword evidence="7" id="KW-0479">Metal-binding</keyword>
<dbReference type="UniPathway" id="UPA00379">
    <property type="reaction ID" value="UER00551"/>
</dbReference>
<comment type="catalytic activity">
    <reaction evidence="1">
        <text>4-imidazolone-5-propanoate + H2O = N-formimidoyl-L-glutamate</text>
        <dbReference type="Rhea" id="RHEA:23660"/>
        <dbReference type="ChEBI" id="CHEBI:15377"/>
        <dbReference type="ChEBI" id="CHEBI:58928"/>
        <dbReference type="ChEBI" id="CHEBI:77893"/>
        <dbReference type="EC" id="3.5.2.7"/>
    </reaction>
</comment>
<evidence type="ECO:0000256" key="11">
    <source>
        <dbReference type="ARBA" id="ARBA00023004"/>
    </source>
</evidence>
<evidence type="ECO:0000259" key="12">
    <source>
        <dbReference type="Pfam" id="PF01979"/>
    </source>
</evidence>
<dbReference type="HOGENOM" id="CLU_041647_2_0_1"/>
<keyword evidence="9" id="KW-0369">Histidine metabolism</keyword>
<dbReference type="CDD" id="cd01296">
    <property type="entry name" value="Imidazolone-5PH"/>
    <property type="match status" value="1"/>
</dbReference>
<dbReference type="GeneID" id="20245938"/>
<gene>
    <name evidence="13" type="ORF">LOTGIDRAFT_206771</name>
</gene>
<keyword evidence="10" id="KW-0862">Zinc</keyword>
<evidence type="ECO:0000313" key="13">
    <source>
        <dbReference type="EMBL" id="ESO89893.1"/>
    </source>
</evidence>
<dbReference type="PANTHER" id="PTHR42752:SF1">
    <property type="entry name" value="IMIDAZOLONEPROPIONASE-RELATED"/>
    <property type="match status" value="1"/>
</dbReference>
<dbReference type="Proteomes" id="UP000030746">
    <property type="component" value="Unassembled WGS sequence"/>
</dbReference>
<evidence type="ECO:0000256" key="9">
    <source>
        <dbReference type="ARBA" id="ARBA00022808"/>
    </source>
</evidence>
<evidence type="ECO:0000256" key="10">
    <source>
        <dbReference type="ARBA" id="ARBA00022833"/>
    </source>
</evidence>
<dbReference type="OrthoDB" id="194468at2759"/>
<dbReference type="InterPro" id="IPR032466">
    <property type="entry name" value="Metal_Hydrolase"/>
</dbReference>
<comment type="cofactor">
    <cofactor evidence="2">
        <name>Fe(3+)</name>
        <dbReference type="ChEBI" id="CHEBI:29034"/>
    </cofactor>
</comment>
<evidence type="ECO:0000256" key="6">
    <source>
        <dbReference type="ARBA" id="ARBA00013406"/>
    </source>
</evidence>
<evidence type="ECO:0000256" key="1">
    <source>
        <dbReference type="ARBA" id="ARBA00000853"/>
    </source>
</evidence>
<dbReference type="InterPro" id="IPR011059">
    <property type="entry name" value="Metal-dep_hydrolase_composite"/>
</dbReference>
<dbReference type="RefSeq" id="XP_009059368.1">
    <property type="nucleotide sequence ID" value="XM_009061120.1"/>
</dbReference>
<dbReference type="GO" id="GO:0005737">
    <property type="term" value="C:cytoplasm"/>
    <property type="evidence" value="ECO:0007669"/>
    <property type="project" value="InterPro"/>
</dbReference>
<dbReference type="EC" id="3.5.2.7" evidence="5"/>
<dbReference type="GO" id="GO:0046872">
    <property type="term" value="F:metal ion binding"/>
    <property type="evidence" value="ECO:0007669"/>
    <property type="project" value="UniProtKB-KW"/>
</dbReference>
<dbReference type="MEROPS" id="M38.980"/>
<dbReference type="OMA" id="CAPHARW"/>
<reference evidence="13 14" key="1">
    <citation type="journal article" date="2013" name="Nature">
        <title>Insights into bilaterian evolution from three spiralian genomes.</title>
        <authorList>
            <person name="Simakov O."/>
            <person name="Marletaz F."/>
            <person name="Cho S.J."/>
            <person name="Edsinger-Gonzales E."/>
            <person name="Havlak P."/>
            <person name="Hellsten U."/>
            <person name="Kuo D.H."/>
            <person name="Larsson T."/>
            <person name="Lv J."/>
            <person name="Arendt D."/>
            <person name="Savage R."/>
            <person name="Osoegawa K."/>
            <person name="de Jong P."/>
            <person name="Grimwood J."/>
            <person name="Chapman J.A."/>
            <person name="Shapiro H."/>
            <person name="Aerts A."/>
            <person name="Otillar R.P."/>
            <person name="Terry A.Y."/>
            <person name="Boore J.L."/>
            <person name="Grigoriev I.V."/>
            <person name="Lindberg D.R."/>
            <person name="Seaver E.C."/>
            <person name="Weisblat D.A."/>
            <person name="Putnam N.H."/>
            <person name="Rokhsar D.S."/>
        </authorList>
    </citation>
    <scope>NUCLEOTIDE SEQUENCE [LARGE SCALE GENOMIC DNA]</scope>
</reference>
<evidence type="ECO:0000256" key="3">
    <source>
        <dbReference type="ARBA" id="ARBA00004758"/>
    </source>
</evidence>
<keyword evidence="8" id="KW-0378">Hydrolase</keyword>